<dbReference type="EMBL" id="PIEU01000023">
    <property type="protein sequence ID" value="PZL76928.1"/>
    <property type="molecule type" value="Genomic_DNA"/>
</dbReference>
<dbReference type="Gene3D" id="3.30.1450.10">
    <property type="match status" value="1"/>
</dbReference>
<proteinExistence type="predicted"/>
<evidence type="ECO:0000313" key="2">
    <source>
        <dbReference type="EMBL" id="PZL76928.1"/>
    </source>
</evidence>
<dbReference type="InterPro" id="IPR037873">
    <property type="entry name" value="BamE-like"/>
</dbReference>
<gene>
    <name evidence="2" type="ORF">CI088_02185</name>
</gene>
<organism evidence="2 3">
    <name type="scientific">Enterococcus plantarum</name>
    <dbReference type="NCBI Taxonomy" id="1077675"/>
    <lineage>
        <taxon>Bacteria</taxon>
        <taxon>Bacillati</taxon>
        <taxon>Bacillota</taxon>
        <taxon>Bacilli</taxon>
        <taxon>Lactobacillales</taxon>
        <taxon>Enterococcaceae</taxon>
        <taxon>Enterococcus</taxon>
    </lineage>
</organism>
<keyword evidence="1" id="KW-0732">Signal</keyword>
<sequence>MNDKLKRKKVSIIIGLLVIIATSLFAHYYSTYHSVEELFLKIDLADNNSNKNIQALQRFDEKNNYSSIIPNKQEGTITLTNLEKENDLSTFTQLNFDSSEEDWEILTFSITDPEHLSTVNDETIWKIKEGDSLKKAINIFGIPNKMRKNKEGIIKATWLWETQLFGVELTLENNRITNIMI</sequence>
<dbReference type="Proteomes" id="UP000249828">
    <property type="component" value="Unassembled WGS sequence"/>
</dbReference>
<reference evidence="2 3" key="1">
    <citation type="submission" date="2017-11" db="EMBL/GenBank/DDBJ databases">
        <title>Draft genome sequence of Enterococcus plantarum TRW2 strain isolated from lettuce.</title>
        <authorList>
            <person name="Kim E.B."/>
            <person name="Marco M.L."/>
            <person name="Williams T.R."/>
            <person name="You I.H."/>
        </authorList>
    </citation>
    <scope>NUCLEOTIDE SEQUENCE [LARGE SCALE GENOMIC DNA]</scope>
    <source>
        <strain evidence="2 3">TRW2</strain>
    </source>
</reference>
<comment type="caution">
    <text evidence="2">The sequence shown here is derived from an EMBL/GenBank/DDBJ whole genome shotgun (WGS) entry which is preliminary data.</text>
</comment>
<dbReference type="RefSeq" id="WP_111247048.1">
    <property type="nucleotide sequence ID" value="NZ_PIEU01000023.1"/>
</dbReference>
<keyword evidence="3" id="KW-1185">Reference proteome</keyword>
<name>A0A2W3ZAV7_9ENTE</name>
<accession>A0A2W3ZAV7</accession>
<dbReference type="AlphaFoldDB" id="A0A2W3ZAV7"/>
<evidence type="ECO:0000313" key="3">
    <source>
        <dbReference type="Proteomes" id="UP000249828"/>
    </source>
</evidence>
<evidence type="ECO:0000256" key="1">
    <source>
        <dbReference type="ARBA" id="ARBA00022729"/>
    </source>
</evidence>
<protein>
    <submittedName>
        <fullName evidence="2">Uncharacterized protein</fullName>
    </submittedName>
</protein>